<dbReference type="EMBL" id="CAAALY010104429">
    <property type="protein sequence ID" value="VEL29580.1"/>
    <property type="molecule type" value="Genomic_DNA"/>
</dbReference>
<evidence type="ECO:0000313" key="2">
    <source>
        <dbReference type="Proteomes" id="UP000784294"/>
    </source>
</evidence>
<dbReference type="Proteomes" id="UP000784294">
    <property type="component" value="Unassembled WGS sequence"/>
</dbReference>
<gene>
    <name evidence="1" type="ORF">PXEA_LOCUS23020</name>
</gene>
<keyword evidence="2" id="KW-1185">Reference proteome</keyword>
<organism evidence="1 2">
    <name type="scientific">Protopolystoma xenopodis</name>
    <dbReference type="NCBI Taxonomy" id="117903"/>
    <lineage>
        <taxon>Eukaryota</taxon>
        <taxon>Metazoa</taxon>
        <taxon>Spiralia</taxon>
        <taxon>Lophotrochozoa</taxon>
        <taxon>Platyhelminthes</taxon>
        <taxon>Monogenea</taxon>
        <taxon>Polyopisthocotylea</taxon>
        <taxon>Polystomatidea</taxon>
        <taxon>Polystomatidae</taxon>
        <taxon>Protopolystoma</taxon>
    </lineage>
</organism>
<proteinExistence type="predicted"/>
<comment type="caution">
    <text evidence="1">The sequence shown here is derived from an EMBL/GenBank/DDBJ whole genome shotgun (WGS) entry which is preliminary data.</text>
</comment>
<name>A0A448X6Z6_9PLAT</name>
<protein>
    <submittedName>
        <fullName evidence="1">Uncharacterized protein</fullName>
    </submittedName>
</protein>
<accession>A0A448X6Z6</accession>
<sequence>MTNRQTVILDASRQPRTCTGGLIDACHRPEEEGPCWWWRGRWRWRRGVRDEEADVSEPRLPDMFLLLFCRSYSHHDEERPHCWG</sequence>
<reference evidence="1" key="1">
    <citation type="submission" date="2018-11" db="EMBL/GenBank/DDBJ databases">
        <authorList>
            <consortium name="Pathogen Informatics"/>
        </authorList>
    </citation>
    <scope>NUCLEOTIDE SEQUENCE</scope>
</reference>
<dbReference type="AlphaFoldDB" id="A0A448X6Z6"/>
<evidence type="ECO:0000313" key="1">
    <source>
        <dbReference type="EMBL" id="VEL29580.1"/>
    </source>
</evidence>